<evidence type="ECO:0000313" key="3">
    <source>
        <dbReference type="EMBL" id="SHF00824.1"/>
    </source>
</evidence>
<sequence length="236" mass="26056">MKKISIVLVMILFSLSNNLNAQDMDSIDKRQEKIVTIAANMAVGNLEQLKKELNAGLDNGLTINEIKEVLVQMYAYCGFPRSLHGLNTFMAVVQERQAGGINDTIGKDASPVIESENKYAKGKKVLEELTNRPENAPSGVNAFAPVIDQFLKEHLFADIFERDILTYKEREIATISALMAMKGVEPMLQSHLGMGMNTGLTEFQLKEIISVIGSSIGQEQAKTGLDILNKVLQSRK</sequence>
<dbReference type="OrthoDB" id="9805123at2"/>
<dbReference type="Proteomes" id="UP000184480">
    <property type="component" value="Unassembled WGS sequence"/>
</dbReference>
<feature type="domain" description="Carboxymuconolactone decarboxylase-like" evidence="2">
    <location>
        <begin position="148"/>
        <end position="228"/>
    </location>
</feature>
<feature type="domain" description="Carboxymuconolactone decarboxylase-like" evidence="2">
    <location>
        <begin position="19"/>
        <end position="86"/>
    </location>
</feature>
<dbReference type="SUPFAM" id="SSF69118">
    <property type="entry name" value="AhpD-like"/>
    <property type="match status" value="1"/>
</dbReference>
<dbReference type="PANTHER" id="PTHR33570:SF2">
    <property type="entry name" value="CARBOXYMUCONOLACTONE DECARBOXYLASE-LIKE DOMAIN-CONTAINING PROTEIN"/>
    <property type="match status" value="1"/>
</dbReference>
<evidence type="ECO:0000259" key="2">
    <source>
        <dbReference type="Pfam" id="PF02627"/>
    </source>
</evidence>
<feature type="signal peptide" evidence="1">
    <location>
        <begin position="1"/>
        <end position="21"/>
    </location>
</feature>
<dbReference type="STRING" id="1346286.SAMN05444362_10375"/>
<keyword evidence="1" id="KW-0732">Signal</keyword>
<keyword evidence="3" id="KW-0560">Oxidoreductase</keyword>
<feature type="chain" id="PRO_5009908395" evidence="1">
    <location>
        <begin position="22"/>
        <end position="236"/>
    </location>
</feature>
<protein>
    <submittedName>
        <fullName evidence="3">Uncharacterized conserved protein YurZ, alkylhydroperoxidase/carboxymuconolactone decarboxylase family</fullName>
    </submittedName>
</protein>
<dbReference type="Pfam" id="PF02627">
    <property type="entry name" value="CMD"/>
    <property type="match status" value="2"/>
</dbReference>
<reference evidence="4" key="1">
    <citation type="submission" date="2016-11" db="EMBL/GenBank/DDBJ databases">
        <authorList>
            <person name="Varghese N."/>
            <person name="Submissions S."/>
        </authorList>
    </citation>
    <scope>NUCLEOTIDE SEQUENCE [LARGE SCALE GENOMIC DNA]</scope>
    <source>
        <strain evidence="4">DSM 27370</strain>
    </source>
</reference>
<proteinExistence type="predicted"/>
<keyword evidence="4" id="KW-1185">Reference proteome</keyword>
<dbReference type="RefSeq" id="WP_062177268.1">
    <property type="nucleotide sequence ID" value="NZ_BBXL01000003.1"/>
</dbReference>
<dbReference type="Gene3D" id="1.20.1290.10">
    <property type="entry name" value="AhpD-like"/>
    <property type="match status" value="1"/>
</dbReference>
<dbReference type="InterPro" id="IPR052512">
    <property type="entry name" value="4CMD/NDH-1_regulator"/>
</dbReference>
<organism evidence="3 4">
    <name type="scientific">Dysgonomonas macrotermitis</name>
    <dbReference type="NCBI Taxonomy" id="1346286"/>
    <lineage>
        <taxon>Bacteria</taxon>
        <taxon>Pseudomonadati</taxon>
        <taxon>Bacteroidota</taxon>
        <taxon>Bacteroidia</taxon>
        <taxon>Bacteroidales</taxon>
        <taxon>Dysgonomonadaceae</taxon>
        <taxon>Dysgonomonas</taxon>
    </lineage>
</organism>
<dbReference type="InterPro" id="IPR003779">
    <property type="entry name" value="CMD-like"/>
</dbReference>
<evidence type="ECO:0000256" key="1">
    <source>
        <dbReference type="SAM" id="SignalP"/>
    </source>
</evidence>
<evidence type="ECO:0000313" key="4">
    <source>
        <dbReference type="Proteomes" id="UP000184480"/>
    </source>
</evidence>
<dbReference type="AlphaFoldDB" id="A0A1M4Y4T5"/>
<dbReference type="PANTHER" id="PTHR33570">
    <property type="entry name" value="4-CARBOXYMUCONOLACTONE DECARBOXYLASE FAMILY PROTEIN"/>
    <property type="match status" value="1"/>
</dbReference>
<dbReference type="GO" id="GO:0051920">
    <property type="term" value="F:peroxiredoxin activity"/>
    <property type="evidence" value="ECO:0007669"/>
    <property type="project" value="InterPro"/>
</dbReference>
<keyword evidence="3" id="KW-0575">Peroxidase</keyword>
<accession>A0A1M4Y4T5</accession>
<gene>
    <name evidence="3" type="ORF">SAMN05444362_10375</name>
</gene>
<name>A0A1M4Y4T5_9BACT</name>
<dbReference type="EMBL" id="FQUC01000003">
    <property type="protein sequence ID" value="SHF00824.1"/>
    <property type="molecule type" value="Genomic_DNA"/>
</dbReference>
<dbReference type="InterPro" id="IPR029032">
    <property type="entry name" value="AhpD-like"/>
</dbReference>